<accession>A0A8J6EI55</accession>
<keyword evidence="2" id="KW-1185">Reference proteome</keyword>
<proteinExistence type="predicted"/>
<gene>
    <name evidence="1" type="ORF">GDO78_019765</name>
</gene>
<organism evidence="1 2">
    <name type="scientific">Eleutherodactylus coqui</name>
    <name type="common">Puerto Rican coqui</name>
    <dbReference type="NCBI Taxonomy" id="57060"/>
    <lineage>
        <taxon>Eukaryota</taxon>
        <taxon>Metazoa</taxon>
        <taxon>Chordata</taxon>
        <taxon>Craniata</taxon>
        <taxon>Vertebrata</taxon>
        <taxon>Euteleostomi</taxon>
        <taxon>Amphibia</taxon>
        <taxon>Batrachia</taxon>
        <taxon>Anura</taxon>
        <taxon>Neobatrachia</taxon>
        <taxon>Hyloidea</taxon>
        <taxon>Eleutherodactylidae</taxon>
        <taxon>Eleutherodactylinae</taxon>
        <taxon>Eleutherodactylus</taxon>
        <taxon>Eleutherodactylus</taxon>
    </lineage>
</organism>
<name>A0A8J6EI55_ELECQ</name>
<evidence type="ECO:0000313" key="2">
    <source>
        <dbReference type="Proteomes" id="UP000770717"/>
    </source>
</evidence>
<dbReference type="Proteomes" id="UP000770717">
    <property type="component" value="Unassembled WGS sequence"/>
</dbReference>
<sequence length="112" mass="12281">MFAQLYSFPVSISLVAFSNSAALPAASSMSLLLFTEAISSLKTFPVFSNCSPVVPRSPFAHNLACFSRFFNNIFSYLLVLSSARSHSMAYLVDLIFSSCSRVFCFFSSLDST</sequence>
<dbReference type="EMBL" id="WNTK01000438">
    <property type="protein sequence ID" value="KAG9469742.1"/>
    <property type="molecule type" value="Genomic_DNA"/>
</dbReference>
<protein>
    <submittedName>
        <fullName evidence="1">Uncharacterized protein</fullName>
    </submittedName>
</protein>
<comment type="caution">
    <text evidence="1">The sequence shown here is derived from an EMBL/GenBank/DDBJ whole genome shotgun (WGS) entry which is preliminary data.</text>
</comment>
<reference evidence="1" key="1">
    <citation type="thesis" date="2020" institute="ProQuest LLC" country="789 East Eisenhower Parkway, Ann Arbor, MI, USA">
        <title>Comparative Genomics and Chromosome Evolution.</title>
        <authorList>
            <person name="Mudd A.B."/>
        </authorList>
    </citation>
    <scope>NUCLEOTIDE SEQUENCE</scope>
    <source>
        <strain evidence="1">HN-11 Male</strain>
        <tissue evidence="1">Kidney and liver</tissue>
    </source>
</reference>
<dbReference type="AlphaFoldDB" id="A0A8J6EI55"/>
<evidence type="ECO:0000313" key="1">
    <source>
        <dbReference type="EMBL" id="KAG9469742.1"/>
    </source>
</evidence>